<proteinExistence type="predicted"/>
<name>A0ACC2U0V6_9FUNG</name>
<sequence length="70" mass="7799">MGDLGVWHGKLFSVGYRDGVNSFFGRQESLGEGFLVQQYNAAIRDVGVRFDRWRGLVTTSSQGFLLNLTA</sequence>
<organism evidence="1 2">
    <name type="scientific">Entomophthora muscae</name>
    <dbReference type="NCBI Taxonomy" id="34485"/>
    <lineage>
        <taxon>Eukaryota</taxon>
        <taxon>Fungi</taxon>
        <taxon>Fungi incertae sedis</taxon>
        <taxon>Zoopagomycota</taxon>
        <taxon>Entomophthoromycotina</taxon>
        <taxon>Entomophthoromycetes</taxon>
        <taxon>Entomophthorales</taxon>
        <taxon>Entomophthoraceae</taxon>
        <taxon>Entomophthora</taxon>
    </lineage>
</organism>
<reference evidence="1" key="1">
    <citation type="submission" date="2022-04" db="EMBL/GenBank/DDBJ databases">
        <title>Genome of the entomopathogenic fungus Entomophthora muscae.</title>
        <authorList>
            <person name="Elya C."/>
            <person name="Lovett B.R."/>
            <person name="Lee E."/>
            <person name="Macias A.M."/>
            <person name="Hajek A.E."/>
            <person name="De Bivort B.L."/>
            <person name="Kasson M.T."/>
            <person name="De Fine Licht H.H."/>
            <person name="Stajich J.E."/>
        </authorList>
    </citation>
    <scope>NUCLEOTIDE SEQUENCE</scope>
    <source>
        <strain evidence="1">Berkeley</strain>
    </source>
</reference>
<gene>
    <name evidence="1" type="ORF">DSO57_1024716</name>
</gene>
<comment type="caution">
    <text evidence="1">The sequence shown here is derived from an EMBL/GenBank/DDBJ whole genome shotgun (WGS) entry which is preliminary data.</text>
</comment>
<keyword evidence="2" id="KW-1185">Reference proteome</keyword>
<evidence type="ECO:0000313" key="2">
    <source>
        <dbReference type="Proteomes" id="UP001165960"/>
    </source>
</evidence>
<protein>
    <submittedName>
        <fullName evidence="1">Uncharacterized protein</fullName>
    </submittedName>
</protein>
<evidence type="ECO:0000313" key="1">
    <source>
        <dbReference type="EMBL" id="KAJ9080463.1"/>
    </source>
</evidence>
<accession>A0ACC2U0V6</accession>
<dbReference type="Proteomes" id="UP001165960">
    <property type="component" value="Unassembled WGS sequence"/>
</dbReference>
<dbReference type="EMBL" id="QTSX02001555">
    <property type="protein sequence ID" value="KAJ9080463.1"/>
    <property type="molecule type" value="Genomic_DNA"/>
</dbReference>